<evidence type="ECO:0000256" key="7">
    <source>
        <dbReference type="ARBA" id="ARBA00023288"/>
    </source>
</evidence>
<evidence type="ECO:0000259" key="9">
    <source>
        <dbReference type="Pfam" id="PF05504"/>
    </source>
</evidence>
<evidence type="ECO:0000259" key="10">
    <source>
        <dbReference type="Pfam" id="PF25198"/>
    </source>
</evidence>
<evidence type="ECO:0000256" key="6">
    <source>
        <dbReference type="ARBA" id="ARBA00023139"/>
    </source>
</evidence>
<dbReference type="EMBL" id="JAGGLB010000030">
    <property type="protein sequence ID" value="MBP1995008.1"/>
    <property type="molecule type" value="Genomic_DNA"/>
</dbReference>
<accession>A0ABS4J5E3</accession>
<name>A0ABS4J5E3_9BACL</name>
<comment type="subcellular location">
    <subcellularLocation>
        <location evidence="1">Membrane</location>
        <topology evidence="1">Lipid-anchor</topology>
    </subcellularLocation>
</comment>
<keyword evidence="7" id="KW-0449">Lipoprotein</keyword>
<keyword evidence="4 8" id="KW-0732">Signal</keyword>
<proteinExistence type="inferred from homology"/>
<evidence type="ECO:0000313" key="12">
    <source>
        <dbReference type="Proteomes" id="UP001519287"/>
    </source>
</evidence>
<feature type="signal peptide" evidence="8">
    <location>
        <begin position="1"/>
        <end position="27"/>
    </location>
</feature>
<evidence type="ECO:0000256" key="1">
    <source>
        <dbReference type="ARBA" id="ARBA00004635"/>
    </source>
</evidence>
<evidence type="ECO:0000313" key="11">
    <source>
        <dbReference type="EMBL" id="MBP1995008.1"/>
    </source>
</evidence>
<comment type="caution">
    <text evidence="11">The sequence shown here is derived from an EMBL/GenBank/DDBJ whole genome shotgun (WGS) entry which is preliminary data.</text>
</comment>
<organism evidence="11 12">
    <name type="scientific">Paenibacillus eucommiae</name>
    <dbReference type="NCBI Taxonomy" id="1355755"/>
    <lineage>
        <taxon>Bacteria</taxon>
        <taxon>Bacillati</taxon>
        <taxon>Bacillota</taxon>
        <taxon>Bacilli</taxon>
        <taxon>Bacillales</taxon>
        <taxon>Paenibacillaceae</taxon>
        <taxon>Paenibacillus</taxon>
    </lineage>
</organism>
<reference evidence="11 12" key="1">
    <citation type="submission" date="2021-03" db="EMBL/GenBank/DDBJ databases">
        <title>Genomic Encyclopedia of Type Strains, Phase IV (KMG-IV): sequencing the most valuable type-strain genomes for metagenomic binning, comparative biology and taxonomic classification.</title>
        <authorList>
            <person name="Goeker M."/>
        </authorList>
    </citation>
    <scope>NUCLEOTIDE SEQUENCE [LARGE SCALE GENOMIC DNA]</scope>
    <source>
        <strain evidence="11 12">DSM 26048</strain>
    </source>
</reference>
<gene>
    <name evidence="11" type="ORF">J2Z66_006650</name>
</gene>
<dbReference type="Proteomes" id="UP001519287">
    <property type="component" value="Unassembled WGS sequence"/>
</dbReference>
<evidence type="ECO:0000256" key="2">
    <source>
        <dbReference type="ARBA" id="ARBA00007886"/>
    </source>
</evidence>
<dbReference type="InterPro" id="IPR057336">
    <property type="entry name" value="GerAC_N"/>
</dbReference>
<dbReference type="PANTHER" id="PTHR35789">
    <property type="entry name" value="SPORE GERMINATION PROTEIN B3"/>
    <property type="match status" value="1"/>
</dbReference>
<keyword evidence="5" id="KW-0472">Membrane</keyword>
<evidence type="ECO:0000256" key="3">
    <source>
        <dbReference type="ARBA" id="ARBA00022544"/>
    </source>
</evidence>
<evidence type="ECO:0000256" key="4">
    <source>
        <dbReference type="ARBA" id="ARBA00022729"/>
    </source>
</evidence>
<dbReference type="RefSeq" id="WP_209976834.1">
    <property type="nucleotide sequence ID" value="NZ_JAGGLB010000030.1"/>
</dbReference>
<feature type="chain" id="PRO_5047015604" evidence="8">
    <location>
        <begin position="28"/>
        <end position="390"/>
    </location>
</feature>
<dbReference type="PANTHER" id="PTHR35789:SF1">
    <property type="entry name" value="SPORE GERMINATION PROTEIN B3"/>
    <property type="match status" value="1"/>
</dbReference>
<evidence type="ECO:0000256" key="8">
    <source>
        <dbReference type="SAM" id="SignalP"/>
    </source>
</evidence>
<protein>
    <submittedName>
        <fullName evidence="11">Spore germination protein KC/spore germination protein</fullName>
    </submittedName>
</protein>
<sequence length="390" mass="43206">MRILSKAARLSCALSLLAVLLSGCWDRTETNDLAFVLTTSIDLEESGLYRVAFLLPLPGEMGGAGGGGGGTGGSKSYYIDSDVGKTYLEATVRLQNRMPRRLFLSHRRTIVVGEALAKHGIKPLFDSSPRLPESRLNTYIVVAKGKGYDLLNSEPSFERFSAEAIRELARPPIAMATTIKDLSMTLSNNNDPIVAYMQATESKKGVTPSKEIEFIGYAQFQLDKMIGVYKDEAANGLAWLRDKVMDHIISFPIEPNKDISILVTDGRSYVTPNIKNGELSFDIDMEIVGKVREDASGEDLGKSSATENVENKLAAYTKQTIQTTIKQMQEKGTDSAHLKTLVWRRYPYEWKHGLEANWNELFKKATFHIKAKASITETGLINRNLIEEGT</sequence>
<dbReference type="PROSITE" id="PS51257">
    <property type="entry name" value="PROKAR_LIPOPROTEIN"/>
    <property type="match status" value="1"/>
</dbReference>
<keyword evidence="6" id="KW-0564">Palmitate</keyword>
<dbReference type="Pfam" id="PF05504">
    <property type="entry name" value="Spore_GerAC"/>
    <property type="match status" value="1"/>
</dbReference>
<keyword evidence="12" id="KW-1185">Reference proteome</keyword>
<dbReference type="NCBIfam" id="TIGR02887">
    <property type="entry name" value="spore_ger_x_C"/>
    <property type="match status" value="1"/>
</dbReference>
<dbReference type="InterPro" id="IPR008844">
    <property type="entry name" value="Spore_GerAC-like"/>
</dbReference>
<keyword evidence="3" id="KW-0309">Germination</keyword>
<dbReference type="InterPro" id="IPR038501">
    <property type="entry name" value="Spore_GerAC_C_sf"/>
</dbReference>
<evidence type="ECO:0000256" key="5">
    <source>
        <dbReference type="ARBA" id="ARBA00023136"/>
    </source>
</evidence>
<feature type="domain" description="Spore germination GerAC-like C-terminal" evidence="9">
    <location>
        <begin position="216"/>
        <end position="379"/>
    </location>
</feature>
<dbReference type="InterPro" id="IPR046953">
    <property type="entry name" value="Spore_GerAC-like_C"/>
</dbReference>
<dbReference type="Gene3D" id="3.30.300.210">
    <property type="entry name" value="Nutrient germinant receptor protein C, domain 3"/>
    <property type="match status" value="1"/>
</dbReference>
<dbReference type="Pfam" id="PF25198">
    <property type="entry name" value="Spore_GerAC_N"/>
    <property type="match status" value="1"/>
</dbReference>
<comment type="similarity">
    <text evidence="2">Belongs to the GerABKC lipoprotein family.</text>
</comment>
<feature type="domain" description="Spore germination protein N-terminal" evidence="10">
    <location>
        <begin position="26"/>
        <end position="198"/>
    </location>
</feature>